<dbReference type="Gene3D" id="3.40.190.10">
    <property type="entry name" value="Periplasmic binding protein-like II"/>
    <property type="match status" value="1"/>
</dbReference>
<name>A0ABT4Q2E0_9BACL</name>
<keyword evidence="2" id="KW-1185">Reference proteome</keyword>
<dbReference type="EMBL" id="JAQAGZ010000001">
    <property type="protein sequence ID" value="MCZ8511047.1"/>
    <property type="molecule type" value="Genomic_DNA"/>
</dbReference>
<protein>
    <submittedName>
        <fullName evidence="1">Uncharacterized protein</fullName>
    </submittedName>
</protein>
<dbReference type="Proteomes" id="UP001527882">
    <property type="component" value="Unassembled WGS sequence"/>
</dbReference>
<evidence type="ECO:0000313" key="2">
    <source>
        <dbReference type="Proteomes" id="UP001527882"/>
    </source>
</evidence>
<organism evidence="1 2">
    <name type="scientific">Paenibacillus gyeongsangnamensis</name>
    <dbReference type="NCBI Taxonomy" id="3388067"/>
    <lineage>
        <taxon>Bacteria</taxon>
        <taxon>Bacillati</taxon>
        <taxon>Bacillota</taxon>
        <taxon>Bacilli</taxon>
        <taxon>Bacillales</taxon>
        <taxon>Paenibacillaceae</taxon>
        <taxon>Paenibacillus</taxon>
    </lineage>
</organism>
<accession>A0ABT4Q2E0</accession>
<proteinExistence type="predicted"/>
<sequence length="43" mass="5076">MDTFPDANPDKDWDGYLKNPDGMNLNRYLEIYQSAYGAKYKKK</sequence>
<gene>
    <name evidence="1" type="ORF">O9H85_01065</name>
</gene>
<comment type="caution">
    <text evidence="1">The sequence shown here is derived from an EMBL/GenBank/DDBJ whole genome shotgun (WGS) entry which is preliminary data.</text>
</comment>
<reference evidence="1 2" key="1">
    <citation type="submission" date="2022-12" db="EMBL/GenBank/DDBJ databases">
        <title>Draft genome sequence of Paenibacillus sp. dW9.</title>
        <authorList>
            <person name="Choi E.-W."/>
            <person name="Kim D.-U."/>
        </authorList>
    </citation>
    <scope>NUCLEOTIDE SEQUENCE [LARGE SCALE GENOMIC DNA]</scope>
    <source>
        <strain evidence="2">dW9</strain>
    </source>
</reference>
<evidence type="ECO:0000313" key="1">
    <source>
        <dbReference type="EMBL" id="MCZ8511047.1"/>
    </source>
</evidence>
<dbReference type="RefSeq" id="WP_269879418.1">
    <property type="nucleotide sequence ID" value="NZ_JAQAGZ010000001.1"/>
</dbReference>